<evidence type="ECO:0000313" key="2">
    <source>
        <dbReference type="Proteomes" id="UP000245379"/>
    </source>
</evidence>
<proteinExistence type="predicted"/>
<keyword evidence="2" id="KW-1185">Reference proteome</keyword>
<dbReference type="OrthoDB" id="1412624at2"/>
<dbReference type="AlphaFoldDB" id="A0A317ERJ6"/>
<dbReference type="InterPro" id="IPR010870">
    <property type="entry name" value="Porin_O/P"/>
</dbReference>
<dbReference type="InterPro" id="IPR023614">
    <property type="entry name" value="Porin_dom_sf"/>
</dbReference>
<name>A0A317ERJ6_9SPHI</name>
<dbReference type="EMBL" id="QGNZ01000001">
    <property type="protein sequence ID" value="PWS29314.1"/>
    <property type="molecule type" value="Genomic_DNA"/>
</dbReference>
<dbReference type="RefSeq" id="WP_109924743.1">
    <property type="nucleotide sequence ID" value="NZ_QGNZ01000001.1"/>
</dbReference>
<reference evidence="1 2" key="1">
    <citation type="submission" date="2018-05" db="EMBL/GenBank/DDBJ databases">
        <title>Pedobacter paludis sp. nov., isolated from wetland soil.</title>
        <authorList>
            <person name="Zhang Y."/>
            <person name="Wang G."/>
        </authorList>
    </citation>
    <scope>NUCLEOTIDE SEQUENCE [LARGE SCALE GENOMIC DNA]</scope>
    <source>
        <strain evidence="1 2">KCTC22721</strain>
    </source>
</reference>
<dbReference type="Proteomes" id="UP000245379">
    <property type="component" value="Unassembled WGS sequence"/>
</dbReference>
<protein>
    <submittedName>
        <fullName evidence="1">Porin</fullName>
    </submittedName>
</protein>
<sequence length="375" mass="42378">MFIFLVCPLAAQAQQKDRTRLTDTLKNYSAYKRKLSFAGVLQTRYVLALDKNVDINGKHFDPATSKAISNTFLVKRARVMVKGDINDHFSANILANLAEFNSDPSNKVLENAYIKYSLNEYFHIQAGQFRPFFGIEDAVAVDIIRTLDFSNQYYAFGKNGWQSFQTGISLLGNVIPGGKVRYFVGAYNGNNKNQSSDDNNTKNLYGRLEADFLKGCTIVVNAGSGSIASSSIGKAYGVDATAKIPLSKKFDLLLMAEFKTGANFLAYNADKQVLRPDLSEYQMQGFYFFPTLRYNHESRRLRAVEFSCRYEYFDENYKLASNPRQTLIPNVSLIFADDFYAAVQFGVAIDRFKNEVPLSTTYNHSLGYVQLQIRF</sequence>
<gene>
    <name evidence="1" type="ORF">DHW03_05730</name>
</gene>
<dbReference type="Pfam" id="PF07396">
    <property type="entry name" value="Porin_O_P"/>
    <property type="match status" value="1"/>
</dbReference>
<accession>A0A317ERJ6</accession>
<comment type="caution">
    <text evidence="1">The sequence shown here is derived from an EMBL/GenBank/DDBJ whole genome shotgun (WGS) entry which is preliminary data.</text>
</comment>
<evidence type="ECO:0000313" key="1">
    <source>
        <dbReference type="EMBL" id="PWS29314.1"/>
    </source>
</evidence>
<dbReference type="Gene3D" id="2.40.160.10">
    <property type="entry name" value="Porin"/>
    <property type="match status" value="1"/>
</dbReference>
<organism evidence="1 2">
    <name type="scientific">Pedobacter yonginense</name>
    <dbReference type="NCBI Taxonomy" id="651869"/>
    <lineage>
        <taxon>Bacteria</taxon>
        <taxon>Pseudomonadati</taxon>
        <taxon>Bacteroidota</taxon>
        <taxon>Sphingobacteriia</taxon>
        <taxon>Sphingobacteriales</taxon>
        <taxon>Sphingobacteriaceae</taxon>
        <taxon>Pedobacter</taxon>
    </lineage>
</organism>